<organism evidence="1 2">
    <name type="scientific">Vitis vinifera</name>
    <name type="common">Grape</name>
    <dbReference type="NCBI Taxonomy" id="29760"/>
    <lineage>
        <taxon>Eukaryota</taxon>
        <taxon>Viridiplantae</taxon>
        <taxon>Streptophyta</taxon>
        <taxon>Embryophyta</taxon>
        <taxon>Tracheophyta</taxon>
        <taxon>Spermatophyta</taxon>
        <taxon>Magnoliopsida</taxon>
        <taxon>eudicotyledons</taxon>
        <taxon>Gunneridae</taxon>
        <taxon>Pentapetalae</taxon>
        <taxon>rosids</taxon>
        <taxon>Vitales</taxon>
        <taxon>Vitaceae</taxon>
        <taxon>Viteae</taxon>
        <taxon>Vitis</taxon>
    </lineage>
</organism>
<name>A0A438KF32_VITVI</name>
<accession>A0A438KF32</accession>
<dbReference type="Proteomes" id="UP000288805">
    <property type="component" value="Unassembled WGS sequence"/>
</dbReference>
<evidence type="ECO:0000313" key="1">
    <source>
        <dbReference type="EMBL" id="RVX19814.1"/>
    </source>
</evidence>
<protein>
    <submittedName>
        <fullName evidence="1">Uncharacterized protein</fullName>
    </submittedName>
</protein>
<dbReference type="EMBL" id="QGNW01000008">
    <property type="protein sequence ID" value="RVX19814.1"/>
    <property type="molecule type" value="Genomic_DNA"/>
</dbReference>
<evidence type="ECO:0000313" key="2">
    <source>
        <dbReference type="Proteomes" id="UP000288805"/>
    </source>
</evidence>
<reference evidence="1 2" key="1">
    <citation type="journal article" date="2018" name="PLoS Genet.">
        <title>Population sequencing reveals clonal diversity and ancestral inbreeding in the grapevine cultivar Chardonnay.</title>
        <authorList>
            <person name="Roach M.J."/>
            <person name="Johnson D.L."/>
            <person name="Bohlmann J."/>
            <person name="van Vuuren H.J."/>
            <person name="Jones S.J."/>
            <person name="Pretorius I.S."/>
            <person name="Schmidt S.A."/>
            <person name="Borneman A.R."/>
        </authorList>
    </citation>
    <scope>NUCLEOTIDE SEQUENCE [LARGE SCALE GENOMIC DNA]</scope>
    <source>
        <strain evidence="2">cv. Chardonnay</strain>
        <tissue evidence="1">Leaf</tissue>
    </source>
</reference>
<gene>
    <name evidence="1" type="ORF">CK203_005256</name>
</gene>
<proteinExistence type="predicted"/>
<comment type="caution">
    <text evidence="1">The sequence shown here is derived from an EMBL/GenBank/DDBJ whole genome shotgun (WGS) entry which is preliminary data.</text>
</comment>
<dbReference type="AlphaFoldDB" id="A0A438KF32"/>
<sequence>MDDRSMSSSQIQPHCTHWCFENRKASVSQDKTIFEWQQQHSAATPANWKLFNSITDTEGRNSSTV</sequence>